<proteinExistence type="predicted"/>
<comment type="caution">
    <text evidence="2">The sequence shown here is derived from an EMBL/GenBank/DDBJ whole genome shotgun (WGS) entry which is preliminary data.</text>
</comment>
<organism evidence="2 3">
    <name type="scientific">Streptomyces capoamus</name>
    <dbReference type="NCBI Taxonomy" id="68183"/>
    <lineage>
        <taxon>Bacteria</taxon>
        <taxon>Bacillati</taxon>
        <taxon>Actinomycetota</taxon>
        <taxon>Actinomycetes</taxon>
        <taxon>Kitasatosporales</taxon>
        <taxon>Streptomycetaceae</taxon>
        <taxon>Streptomyces</taxon>
    </lineage>
</organism>
<dbReference type="EMBL" id="BNBF01000031">
    <property type="protein sequence ID" value="GHG72920.1"/>
    <property type="molecule type" value="Genomic_DNA"/>
</dbReference>
<dbReference type="AlphaFoldDB" id="A0A919F2W0"/>
<keyword evidence="3" id="KW-1185">Reference proteome</keyword>
<gene>
    <name evidence="2" type="ORF">GCM10018980_69100</name>
</gene>
<protein>
    <submittedName>
        <fullName evidence="2">Uncharacterized protein</fullName>
    </submittedName>
</protein>
<accession>A0A919F2W0</accession>
<feature type="compositionally biased region" description="Basic and acidic residues" evidence="1">
    <location>
        <begin position="93"/>
        <end position="102"/>
    </location>
</feature>
<feature type="region of interest" description="Disordered" evidence="1">
    <location>
        <begin position="63"/>
        <end position="102"/>
    </location>
</feature>
<dbReference type="Proteomes" id="UP000619355">
    <property type="component" value="Unassembled WGS sequence"/>
</dbReference>
<evidence type="ECO:0000313" key="3">
    <source>
        <dbReference type="Proteomes" id="UP000619355"/>
    </source>
</evidence>
<reference evidence="3" key="1">
    <citation type="journal article" date="2019" name="Int. J. Syst. Evol. Microbiol.">
        <title>The Global Catalogue of Microorganisms (GCM) 10K type strain sequencing project: providing services to taxonomists for standard genome sequencing and annotation.</title>
        <authorList>
            <consortium name="The Broad Institute Genomics Platform"/>
            <consortium name="The Broad Institute Genome Sequencing Center for Infectious Disease"/>
            <person name="Wu L."/>
            <person name="Ma J."/>
        </authorList>
    </citation>
    <scope>NUCLEOTIDE SEQUENCE [LARGE SCALE GENOMIC DNA]</scope>
    <source>
        <strain evidence="3">JCM 4253</strain>
    </source>
</reference>
<name>A0A919F2W0_9ACTN</name>
<evidence type="ECO:0000256" key="1">
    <source>
        <dbReference type="SAM" id="MobiDB-lite"/>
    </source>
</evidence>
<evidence type="ECO:0000313" key="2">
    <source>
        <dbReference type="EMBL" id="GHG72920.1"/>
    </source>
</evidence>
<sequence>MVIAVAPSLRAALVGGDSREQRAGDPLVRGLTVARSRRNTTVGGAVAEVDKGGAVGFLVGPTTPDKGAGFDPCSPDSSGSSWGRVLRPLSTGRRADHTKTTP</sequence>